<accession>A0AAV7NVG9</accession>
<organism evidence="2 3">
    <name type="scientific">Pleurodeles waltl</name>
    <name type="common">Iberian ribbed newt</name>
    <dbReference type="NCBI Taxonomy" id="8319"/>
    <lineage>
        <taxon>Eukaryota</taxon>
        <taxon>Metazoa</taxon>
        <taxon>Chordata</taxon>
        <taxon>Craniata</taxon>
        <taxon>Vertebrata</taxon>
        <taxon>Euteleostomi</taxon>
        <taxon>Amphibia</taxon>
        <taxon>Batrachia</taxon>
        <taxon>Caudata</taxon>
        <taxon>Salamandroidea</taxon>
        <taxon>Salamandridae</taxon>
        <taxon>Pleurodelinae</taxon>
        <taxon>Pleurodeles</taxon>
    </lineage>
</organism>
<feature type="region of interest" description="Disordered" evidence="1">
    <location>
        <begin position="1"/>
        <end position="53"/>
    </location>
</feature>
<comment type="caution">
    <text evidence="2">The sequence shown here is derived from an EMBL/GenBank/DDBJ whole genome shotgun (WGS) entry which is preliminary data.</text>
</comment>
<keyword evidence="3" id="KW-1185">Reference proteome</keyword>
<dbReference type="AlphaFoldDB" id="A0AAV7NVG9"/>
<sequence length="112" mass="11793">MPSCHINPSGRVTYTTEHAGPQLHVRGPTDPRTPPARGRKSNNGSRAAASPVPHSAAILAGRDGPAHEGAIRRSRAPNRYRNVLLPSGHPTLQMGGLLLPRAPQDYSSIGPG</sequence>
<evidence type="ECO:0000313" key="2">
    <source>
        <dbReference type="EMBL" id="KAJ1118757.1"/>
    </source>
</evidence>
<evidence type="ECO:0000313" key="3">
    <source>
        <dbReference type="Proteomes" id="UP001066276"/>
    </source>
</evidence>
<dbReference type="Proteomes" id="UP001066276">
    <property type="component" value="Chromosome 8"/>
</dbReference>
<name>A0AAV7NVG9_PLEWA</name>
<evidence type="ECO:0000256" key="1">
    <source>
        <dbReference type="SAM" id="MobiDB-lite"/>
    </source>
</evidence>
<gene>
    <name evidence="2" type="ORF">NDU88_006944</name>
</gene>
<reference evidence="2" key="1">
    <citation type="journal article" date="2022" name="bioRxiv">
        <title>Sequencing and chromosome-scale assembly of the giantPleurodeles waltlgenome.</title>
        <authorList>
            <person name="Brown T."/>
            <person name="Elewa A."/>
            <person name="Iarovenko S."/>
            <person name="Subramanian E."/>
            <person name="Araus A.J."/>
            <person name="Petzold A."/>
            <person name="Susuki M."/>
            <person name="Suzuki K.-i.T."/>
            <person name="Hayashi T."/>
            <person name="Toyoda A."/>
            <person name="Oliveira C."/>
            <person name="Osipova E."/>
            <person name="Leigh N.D."/>
            <person name="Simon A."/>
            <person name="Yun M.H."/>
        </authorList>
    </citation>
    <scope>NUCLEOTIDE SEQUENCE</scope>
    <source>
        <strain evidence="2">20211129_DDA</strain>
        <tissue evidence="2">Liver</tissue>
    </source>
</reference>
<dbReference type="EMBL" id="JANPWB010000012">
    <property type="protein sequence ID" value="KAJ1118757.1"/>
    <property type="molecule type" value="Genomic_DNA"/>
</dbReference>
<protein>
    <submittedName>
        <fullName evidence="2">Uncharacterized protein</fullName>
    </submittedName>
</protein>
<proteinExistence type="predicted"/>